<reference evidence="5" key="3">
    <citation type="submission" date="2025-09" db="UniProtKB">
        <authorList>
            <consortium name="Ensembl"/>
        </authorList>
    </citation>
    <scope>IDENTIFICATION</scope>
</reference>
<accession>A0A3P8W070</accession>
<organism evidence="5 6">
    <name type="scientific">Cynoglossus semilaevis</name>
    <name type="common">Tongue sole</name>
    <dbReference type="NCBI Taxonomy" id="244447"/>
    <lineage>
        <taxon>Eukaryota</taxon>
        <taxon>Metazoa</taxon>
        <taxon>Chordata</taxon>
        <taxon>Craniata</taxon>
        <taxon>Vertebrata</taxon>
        <taxon>Euteleostomi</taxon>
        <taxon>Actinopterygii</taxon>
        <taxon>Neopterygii</taxon>
        <taxon>Teleostei</taxon>
        <taxon>Neoteleostei</taxon>
        <taxon>Acanthomorphata</taxon>
        <taxon>Carangaria</taxon>
        <taxon>Pleuronectiformes</taxon>
        <taxon>Pleuronectoidei</taxon>
        <taxon>Cynoglossidae</taxon>
        <taxon>Cynoglossinae</taxon>
        <taxon>Cynoglossus</taxon>
    </lineage>
</organism>
<evidence type="ECO:0000256" key="1">
    <source>
        <dbReference type="ARBA" id="ARBA00004123"/>
    </source>
</evidence>
<evidence type="ECO:0000313" key="5">
    <source>
        <dbReference type="Ensembl" id="ENSCSEP00000019979.1"/>
    </source>
</evidence>
<feature type="domain" description="GCF C-terminal" evidence="4">
    <location>
        <begin position="104"/>
        <end position="236"/>
    </location>
</feature>
<dbReference type="Ensembl" id="ENSCSET00000020224.1">
    <property type="protein sequence ID" value="ENSCSEP00000019979.1"/>
    <property type="gene ID" value="ENSCSEG00000012739.1"/>
</dbReference>
<dbReference type="InterPro" id="IPR022783">
    <property type="entry name" value="GCFC_dom"/>
</dbReference>
<evidence type="ECO:0000256" key="3">
    <source>
        <dbReference type="ARBA" id="ARBA00023242"/>
    </source>
</evidence>
<dbReference type="GO" id="GO:0000398">
    <property type="term" value="P:mRNA splicing, via spliceosome"/>
    <property type="evidence" value="ECO:0007669"/>
    <property type="project" value="InterPro"/>
</dbReference>
<dbReference type="Pfam" id="PF07842">
    <property type="entry name" value="GCFC"/>
    <property type="match status" value="1"/>
</dbReference>
<comment type="subcellular location">
    <subcellularLocation>
        <location evidence="1">Nucleus</location>
    </subcellularLocation>
</comment>
<name>A0A3P8W070_CYNSE</name>
<dbReference type="Proteomes" id="UP000265120">
    <property type="component" value="Chromosome 5"/>
</dbReference>
<dbReference type="PANTHER" id="PTHR12214">
    <property type="entry name" value="GC-RICH SEQUENCE DNA-BINDING FACTOR"/>
    <property type="match status" value="1"/>
</dbReference>
<proteinExistence type="inferred from homology"/>
<reference evidence="5 6" key="1">
    <citation type="journal article" date="2014" name="Nat. Genet.">
        <title>Whole-genome sequence of a flatfish provides insights into ZW sex chromosome evolution and adaptation to a benthic lifestyle.</title>
        <authorList>
            <person name="Chen S."/>
            <person name="Zhang G."/>
            <person name="Shao C."/>
            <person name="Huang Q."/>
            <person name="Liu G."/>
            <person name="Zhang P."/>
            <person name="Song W."/>
            <person name="An N."/>
            <person name="Chalopin D."/>
            <person name="Volff J.N."/>
            <person name="Hong Y."/>
            <person name="Li Q."/>
            <person name="Sha Z."/>
            <person name="Zhou H."/>
            <person name="Xie M."/>
            <person name="Yu Q."/>
            <person name="Liu Y."/>
            <person name="Xiang H."/>
            <person name="Wang N."/>
            <person name="Wu K."/>
            <person name="Yang C."/>
            <person name="Zhou Q."/>
            <person name="Liao X."/>
            <person name="Yang L."/>
            <person name="Hu Q."/>
            <person name="Zhang J."/>
            <person name="Meng L."/>
            <person name="Jin L."/>
            <person name="Tian Y."/>
            <person name="Lian J."/>
            <person name="Yang J."/>
            <person name="Miao G."/>
            <person name="Liu S."/>
            <person name="Liang Z."/>
            <person name="Yan F."/>
            <person name="Li Y."/>
            <person name="Sun B."/>
            <person name="Zhang H."/>
            <person name="Zhang J."/>
            <person name="Zhu Y."/>
            <person name="Du M."/>
            <person name="Zhao Y."/>
            <person name="Schartl M."/>
            <person name="Tang Q."/>
            <person name="Wang J."/>
        </authorList>
    </citation>
    <scope>NUCLEOTIDE SEQUENCE</scope>
</reference>
<evidence type="ECO:0000259" key="4">
    <source>
        <dbReference type="Pfam" id="PF07842"/>
    </source>
</evidence>
<evidence type="ECO:0000256" key="2">
    <source>
        <dbReference type="ARBA" id="ARBA00010801"/>
    </source>
</evidence>
<protein>
    <submittedName>
        <fullName evidence="5">GC-rich sequence DNA-binding factor 2-like</fullName>
    </submittedName>
</protein>
<dbReference type="InterPro" id="IPR012890">
    <property type="entry name" value="GCFC2-like"/>
</dbReference>
<evidence type="ECO:0000313" key="6">
    <source>
        <dbReference type="Proteomes" id="UP000265120"/>
    </source>
</evidence>
<comment type="similarity">
    <text evidence="2">Belongs to the GCF family.</text>
</comment>
<dbReference type="GO" id="GO:0003677">
    <property type="term" value="F:DNA binding"/>
    <property type="evidence" value="ECO:0007669"/>
    <property type="project" value="InterPro"/>
</dbReference>
<reference evidence="5" key="2">
    <citation type="submission" date="2025-08" db="UniProtKB">
        <authorList>
            <consortium name="Ensembl"/>
        </authorList>
    </citation>
    <scope>IDENTIFICATION</scope>
</reference>
<keyword evidence="3" id="KW-0539">Nucleus</keyword>
<keyword evidence="6" id="KW-1185">Reference proteome</keyword>
<sequence>MFISLVEVTVQSEEEDEQLPHHSTPSAEEVVFSDVHEDFSDVRRILSRFEVWRGSYTESYNTLLGWNPLQNSSSELENLQWFTAVETFCYGHGHEQLENIDRKTLSNIIENTVLPKMTVFVELVWDPLSQQQSTCLSDLCHRLKEDYHIFEGELSKQGQALTEAVIQRLKSCVDEELFFPLFPQKYKDSTCRQQQFRQKQTWTAIKLLANMGKWDTLLPVTSLKELILDKVLNQYLVIALTTGTLTSPFLACKKIADSLPVSWFTGVTTCLPELQNFKNYLLHTADKLTSQFQFVNSLFLFFCRSAVVELLQVLSRIRCYESIRTIAEKYHFEDVLYSQQLLNQDLV</sequence>
<dbReference type="AlphaFoldDB" id="A0A3P8W070"/>
<dbReference type="GeneTree" id="ENSGT00390000000455"/>
<dbReference type="GO" id="GO:0005634">
    <property type="term" value="C:nucleus"/>
    <property type="evidence" value="ECO:0007669"/>
    <property type="project" value="UniProtKB-SubCell"/>
</dbReference>
<dbReference type="PANTHER" id="PTHR12214:SF4">
    <property type="entry name" value="INTRON LARGE COMPLEX COMPONENT GCFC2"/>
    <property type="match status" value="1"/>
</dbReference>